<dbReference type="NCBIfam" id="NF041492">
    <property type="entry name" value="MobF"/>
    <property type="match status" value="1"/>
</dbReference>
<name>A0A511MPU3_9NOCA</name>
<dbReference type="Proteomes" id="UP000321424">
    <property type="component" value="Unassembled WGS sequence"/>
</dbReference>
<evidence type="ECO:0000313" key="4">
    <source>
        <dbReference type="Proteomes" id="UP000321424"/>
    </source>
</evidence>
<keyword evidence="4" id="KW-1185">Reference proteome</keyword>
<evidence type="ECO:0000313" key="3">
    <source>
        <dbReference type="EMBL" id="GEM42177.1"/>
    </source>
</evidence>
<dbReference type="InterPro" id="IPR027417">
    <property type="entry name" value="P-loop_NTPase"/>
</dbReference>
<feature type="domain" description="TrwC relaxase" evidence="2">
    <location>
        <begin position="9"/>
        <end position="417"/>
    </location>
</feature>
<dbReference type="SUPFAM" id="SSF52540">
    <property type="entry name" value="P-loop containing nucleoside triphosphate hydrolases"/>
    <property type="match status" value="2"/>
</dbReference>
<feature type="region of interest" description="Disordered" evidence="1">
    <location>
        <begin position="1522"/>
        <end position="1549"/>
    </location>
</feature>
<sequence length="1570" mass="171732">MSLAKIASGDGYEYYMRSVATNDANDRGTQDLSGYYSERGESPGRWWGAGLAAVGIEAGEQVTEAQMRALIGHGLHPNAFAMIRAAKAEQLRLGAKPKDAQRFAEQQARLGRPYGDYIPSEVSYRQQCADAYADYNSGRSTVDYAPIPEDERTRIRTEVAGRMFADEHGRAPRDDRELSGWVARASRPSTKAVAGYDLTFSPVKSVSALWALAPREISVAIEAAHRAAIGDALEYLQAHAVYTRVGRHSVRQVDVEGLLATMFDHRDSRAGDPDLHTHVVIANKVRRLDGQWGSLDGRMIYRHNVAASELYNTRLEHYLEQSLGLVFAEITPTGKRPIREIVGARTDLLRVWSKRAAAIEDKLTDLASQFQADHGREPTPNELLDLGQEATLRTRTGKPAARTHAEQRLDWRTDAVEVLGGEDAVAAMVTDMLNQQLPHRDTVTDAWIAATAAHVVDTVAETRATWQEHHIRAETHRQLRGQIAPDQWHTLVDRVIDTALTPPHSTPRGTPEHVPDAAAWTRNDGTSVYTTAGSLLHTSPAIVAAEARLVDASLRTGGRTITAAAVDAALIEYAANHQGQTLNPAQQALVRDFAGSSARLQLVIAPAGTGKTTAMQTLTRAWTSEGGNVLAMSPLGSAAAHLGREIGTPGVTIDVLVTLADALATGTLEPSRAPQWLQGIGPETLVIIDEIAKTPTRKLDSAVSWLLERGASVRAVGDDRQLASVAAGGVVRDIVTAAGASTLTTVMRMADPSERAASLALREGDPAAIAYYTDHSRVRVGTLGTVAEQAFAAWDADRAAGLDTALLAPTRELVAGLNRRARTARLAREGLHGPETELADGLSASAGDIIVTRRNNYRLRISATDHVRNGYRWHIEDVHADGRITATHLDSGRRVTMPADYVRADIQLGYANTIDSSQGLTVDTCHGVLTGRESRAQLYVLATRARTGNYLYLATAGTGEEAAAYTYTAVHARTAVDMLTEILGRDGTQTSATTQARHDADPHQRLAHAVDTYLDALGVAVDHRISEQDQAALAAAAEQLVPGLTAEDAWPVLRQHLGLLALTGRDPIQALTDAVNVRELDTADDRAAVLDWRIDPTGTHSTTAGPLCWLPDIPPALRDDAEFGEHLHARNREIADLVDAVTTTTRQWRTGTAPPLWAQRLADADPVLTAELAVWRAAHAIPDHDRRLTGPAQFPAAERREQHLLDERVAARLGHLDGDTRRWKHLGADLEPRLLTDPYWPVLATEWTRAAAAGLDIPAAARDAVTDRALPDEQPAAALRWRMSTDLDEHQADEQFAATVAELRAAQHLRQLSDNLLDIELSLRRSESHENHGLPYWFDHIGRSATSELDELRQQHQRLDKRTAAIRLAQAAAAHAELIAEQTRQARHELFTRQQAFDNTSKWRPRARTAAQAEVDEARDELEPLEKRLTVAQFVAESAAKATGLTAPMWGYTLTAAADAHTRQAALADAQYRVEGEARRQAQGQARADHQAARVQEVLDEQQRRSTLTAEQRTIEDRAREEIHHQDNPAHEPITAAVKTPKQQTQPRDHTWRYHQLPDFGPSQDHGIEM</sequence>
<dbReference type="Pfam" id="PF13604">
    <property type="entry name" value="AAA_30"/>
    <property type="match status" value="1"/>
</dbReference>
<organism evidence="3 4">
    <name type="scientific">Nocardia ninae NBRC 108245</name>
    <dbReference type="NCBI Taxonomy" id="1210091"/>
    <lineage>
        <taxon>Bacteria</taxon>
        <taxon>Bacillati</taxon>
        <taxon>Actinomycetota</taxon>
        <taxon>Actinomycetes</taxon>
        <taxon>Mycobacteriales</taxon>
        <taxon>Nocardiaceae</taxon>
        <taxon>Nocardia</taxon>
    </lineage>
</organism>
<protein>
    <recommendedName>
        <fullName evidence="2">TrwC relaxase domain-containing protein</fullName>
    </recommendedName>
</protein>
<evidence type="ECO:0000256" key="1">
    <source>
        <dbReference type="SAM" id="MobiDB-lite"/>
    </source>
</evidence>
<accession>A0A511MPU3</accession>
<gene>
    <name evidence="3" type="ORF">NN4_66960</name>
</gene>
<reference evidence="3 4" key="1">
    <citation type="submission" date="2019-07" db="EMBL/GenBank/DDBJ databases">
        <title>Whole genome shotgun sequence of Nocardia ninae NBRC 108245.</title>
        <authorList>
            <person name="Hosoyama A."/>
            <person name="Uohara A."/>
            <person name="Ohji S."/>
            <person name="Ichikawa N."/>
        </authorList>
    </citation>
    <scope>NUCLEOTIDE SEQUENCE [LARGE SCALE GENOMIC DNA]</scope>
    <source>
        <strain evidence="3 4">NBRC 108245</strain>
    </source>
</reference>
<dbReference type="SUPFAM" id="SSF55464">
    <property type="entry name" value="Origin of replication-binding domain, RBD-like"/>
    <property type="match status" value="1"/>
</dbReference>
<dbReference type="Gene3D" id="3.40.50.300">
    <property type="entry name" value="P-loop containing nucleotide triphosphate hydrolases"/>
    <property type="match status" value="2"/>
</dbReference>
<proteinExistence type="predicted"/>
<dbReference type="Pfam" id="PF08751">
    <property type="entry name" value="TrwC"/>
    <property type="match status" value="1"/>
</dbReference>
<dbReference type="Gene3D" id="2.30.30.940">
    <property type="match status" value="1"/>
</dbReference>
<dbReference type="InterPro" id="IPR014862">
    <property type="entry name" value="TrwC"/>
</dbReference>
<evidence type="ECO:0000259" key="2">
    <source>
        <dbReference type="Pfam" id="PF08751"/>
    </source>
</evidence>
<dbReference type="RefSeq" id="WP_186818753.1">
    <property type="nucleotide sequence ID" value="NZ_BJXA01000064.1"/>
</dbReference>
<dbReference type="EMBL" id="BJXA01000064">
    <property type="protein sequence ID" value="GEM42177.1"/>
    <property type="molecule type" value="Genomic_DNA"/>
</dbReference>
<comment type="caution">
    <text evidence="3">The sequence shown here is derived from an EMBL/GenBank/DDBJ whole genome shotgun (WGS) entry which is preliminary data.</text>
</comment>